<dbReference type="RefSeq" id="WP_117384665.1">
    <property type="nucleotide sequence ID" value="NZ_QWDE01000004.1"/>
</dbReference>
<comment type="caution">
    <text evidence="1">The sequence shown here is derived from an EMBL/GenBank/DDBJ whole genome shotgun (WGS) entry which is preliminary data.</text>
</comment>
<dbReference type="Proteomes" id="UP000260823">
    <property type="component" value="Unassembled WGS sequence"/>
</dbReference>
<evidence type="ECO:0000313" key="2">
    <source>
        <dbReference type="Proteomes" id="UP000260823"/>
    </source>
</evidence>
<sequence>MNRSLLYIVAIVALFTQACKLDPPIYGPPPKADWSRSYQPLSPGSFWKYSIDAEGHAPDTATLTVTGEEPVINNKVYHTVYSASKTVAGPGYIYNADHIISIRTNSLIYNELLELQYVNDTVKVGQSWTANVTDNGLLQGVPARMIGTAVADSITRTVNGITYPRVKHTRIQIQQDHGAGFTTVATYDYYINMGVGVIENDGVQADGTDLGKLKLLSYAIK</sequence>
<protein>
    <submittedName>
        <fullName evidence="1">Uncharacterized protein</fullName>
    </submittedName>
</protein>
<dbReference type="OrthoDB" id="849973at2"/>
<keyword evidence="2" id="KW-1185">Reference proteome</keyword>
<organism evidence="1 2">
    <name type="scientific">Mucilaginibacter terrenus</name>
    <dbReference type="NCBI Taxonomy" id="2482727"/>
    <lineage>
        <taxon>Bacteria</taxon>
        <taxon>Pseudomonadati</taxon>
        <taxon>Bacteroidota</taxon>
        <taxon>Sphingobacteriia</taxon>
        <taxon>Sphingobacteriales</taxon>
        <taxon>Sphingobacteriaceae</taxon>
        <taxon>Mucilaginibacter</taxon>
    </lineage>
</organism>
<gene>
    <name evidence="1" type="ORF">DYU05_18680</name>
</gene>
<evidence type="ECO:0000313" key="1">
    <source>
        <dbReference type="EMBL" id="RFZ81846.1"/>
    </source>
</evidence>
<dbReference type="EMBL" id="QWDE01000004">
    <property type="protein sequence ID" value="RFZ81846.1"/>
    <property type="molecule type" value="Genomic_DNA"/>
</dbReference>
<dbReference type="PROSITE" id="PS51257">
    <property type="entry name" value="PROKAR_LIPOPROTEIN"/>
    <property type="match status" value="1"/>
</dbReference>
<proteinExistence type="predicted"/>
<reference evidence="1 2" key="1">
    <citation type="submission" date="2018-08" db="EMBL/GenBank/DDBJ databases">
        <title>Mucilaginibacter terrae sp. nov., isolated from manganese diggings.</title>
        <authorList>
            <person name="Huang Y."/>
            <person name="Zhou Z."/>
        </authorList>
    </citation>
    <scope>NUCLEOTIDE SEQUENCE [LARGE SCALE GENOMIC DNA]</scope>
    <source>
        <strain evidence="1 2">ZH6</strain>
    </source>
</reference>
<dbReference type="AlphaFoldDB" id="A0A3E2NLH4"/>
<name>A0A3E2NLH4_9SPHI</name>
<accession>A0A3E2NLH4</accession>